<evidence type="ECO:0000313" key="3">
    <source>
        <dbReference type="Proteomes" id="UP000219573"/>
    </source>
</evidence>
<dbReference type="SUPFAM" id="SSF54665">
    <property type="entry name" value="CO dehydrogenase molybdoprotein N-domain-like"/>
    <property type="match status" value="1"/>
</dbReference>
<proteinExistence type="predicted"/>
<dbReference type="InterPro" id="IPR000674">
    <property type="entry name" value="Ald_Oxase/Xan_DH_a/b"/>
</dbReference>
<sequence>MGTRAVGKKVAKVDVIDKVLGKAIFAPDYYLDDMLYIKAFRAPHPHALIKEVDISKAEELAGVELIVTAKELAELNNFGLIIKDQEILAREKTRSMGDAIALIAATSEEVARRAERLIEVAYEELEVIEEPLRAMEDDAPLIHQGGNILCSHNLKKGDIKQGFAEADLILTNEFRTQRIEQLPLQTEAGVAEYDPETEVYTIWAATQWLHDTQIDVAHALGVSPSKINIVQPIIGGAFGKREDVSVQIHLALMAKLTGKKVKQVYTRAESMIAQSKRHPMIIRIKSGVTYAGKITAWEVEVIGDTGAYASSGPAVVHQALYHSTGPYNIDNIAGKSYTVYTNNTYSGAMRGFGATQAAFAYESQIDILAKEIGMDPVEFRLKNGYQRGSITPNGQELTSSVGLKETIEQAVEASNYQQIKVERGNKKRGVGIASIMFGNGYGEGYPDHSTCQIKVEDDGTLTIKTAAADVGQGVLTLVAQIISEVLNYPIEGMNFLQGNTATMKNAGSTSATRQTLFTGNATKNAAENMLAQIHHHAFLELGAHYPSLEIKDGKIIVKGEDRGLTFGKLARLAKAKGQPLIAEGSYFPKTDVPDKETGFSAKNYLAYTFNTQIAEVVVDTETGQVEVERIVAAVDIGKAIHPQNIEGQSEGGTAMGLGMALMEDQIIEKGITKNPNLSNYLVPTSLDMPEIETIIVESKDAVGPYGAKGIGEPAMIPTAPAIINAIEDAIGVRIKELPATPEKILKAVKSKE</sequence>
<dbReference type="InterPro" id="IPR046867">
    <property type="entry name" value="AldOxase/xan_DH_MoCoBD2"/>
</dbReference>
<dbReference type="Pfam" id="PF02738">
    <property type="entry name" value="MoCoBD_1"/>
    <property type="match status" value="1"/>
</dbReference>
<evidence type="ECO:0000259" key="1">
    <source>
        <dbReference type="SMART" id="SM01008"/>
    </source>
</evidence>
<keyword evidence="3" id="KW-1185">Reference proteome</keyword>
<dbReference type="InterPro" id="IPR016208">
    <property type="entry name" value="Ald_Oxase/xanthine_DH-like"/>
</dbReference>
<dbReference type="Proteomes" id="UP000219573">
    <property type="component" value="Unassembled WGS sequence"/>
</dbReference>
<dbReference type="AlphaFoldDB" id="A0A285GHC1"/>
<gene>
    <name evidence="2" type="ORF">SAMN06265827_10785</name>
</gene>
<dbReference type="EMBL" id="OBDZ01000007">
    <property type="protein sequence ID" value="SNY22594.1"/>
    <property type="molecule type" value="Genomic_DNA"/>
</dbReference>
<dbReference type="RefSeq" id="WP_216358761.1">
    <property type="nucleotide sequence ID" value="NZ_OBDZ01000007.1"/>
</dbReference>
<organism evidence="2 3">
    <name type="scientific">Orenia metallireducens</name>
    <dbReference type="NCBI Taxonomy" id="1413210"/>
    <lineage>
        <taxon>Bacteria</taxon>
        <taxon>Bacillati</taxon>
        <taxon>Bacillota</taxon>
        <taxon>Clostridia</taxon>
        <taxon>Halanaerobiales</taxon>
        <taxon>Halobacteroidaceae</taxon>
        <taxon>Orenia</taxon>
    </lineage>
</organism>
<feature type="domain" description="Aldehyde oxidase/xanthine dehydrogenase a/b hammerhead" evidence="1">
    <location>
        <begin position="20"/>
        <end position="126"/>
    </location>
</feature>
<dbReference type="PANTHER" id="PTHR11908:SF157">
    <property type="entry name" value="XANTHINE DEHYDROGENASE SUBUNIT D-RELATED"/>
    <property type="match status" value="1"/>
</dbReference>
<dbReference type="InterPro" id="IPR008274">
    <property type="entry name" value="AldOxase/xan_DH_MoCoBD1"/>
</dbReference>
<dbReference type="InterPro" id="IPR037165">
    <property type="entry name" value="AldOxase/xan_DH_Mopterin-bd_sf"/>
</dbReference>
<dbReference type="GO" id="GO:0005506">
    <property type="term" value="F:iron ion binding"/>
    <property type="evidence" value="ECO:0007669"/>
    <property type="project" value="InterPro"/>
</dbReference>
<dbReference type="GO" id="GO:0016491">
    <property type="term" value="F:oxidoreductase activity"/>
    <property type="evidence" value="ECO:0007669"/>
    <property type="project" value="InterPro"/>
</dbReference>
<dbReference type="Gene3D" id="3.90.1170.50">
    <property type="entry name" value="Aldehyde oxidase/xanthine dehydrogenase, a/b hammerhead"/>
    <property type="match status" value="1"/>
</dbReference>
<dbReference type="InterPro" id="IPR036856">
    <property type="entry name" value="Ald_Oxase/Xan_DH_a/b_sf"/>
</dbReference>
<accession>A0A285GHC1</accession>
<dbReference type="SUPFAM" id="SSF56003">
    <property type="entry name" value="Molybdenum cofactor-binding domain"/>
    <property type="match status" value="1"/>
</dbReference>
<dbReference type="Pfam" id="PF20256">
    <property type="entry name" value="MoCoBD_2"/>
    <property type="match status" value="1"/>
</dbReference>
<dbReference type="Gene3D" id="3.30.365.10">
    <property type="entry name" value="Aldehyde oxidase/xanthine dehydrogenase, molybdopterin binding domain"/>
    <property type="match status" value="4"/>
</dbReference>
<dbReference type="SMART" id="SM01008">
    <property type="entry name" value="Ald_Xan_dh_C"/>
    <property type="match status" value="1"/>
</dbReference>
<reference evidence="3" key="1">
    <citation type="submission" date="2017-09" db="EMBL/GenBank/DDBJ databases">
        <authorList>
            <person name="Varghese N."/>
            <person name="Submissions S."/>
        </authorList>
    </citation>
    <scope>NUCLEOTIDE SEQUENCE [LARGE SCALE GENOMIC DNA]</scope>
    <source>
        <strain evidence="3">MSL47</strain>
    </source>
</reference>
<protein>
    <submittedName>
        <fullName evidence="2">CO or xanthine dehydrogenase, Mo-binding subunit</fullName>
    </submittedName>
</protein>
<dbReference type="PANTHER" id="PTHR11908">
    <property type="entry name" value="XANTHINE DEHYDROGENASE"/>
    <property type="match status" value="1"/>
</dbReference>
<evidence type="ECO:0000313" key="2">
    <source>
        <dbReference type="EMBL" id="SNY22594.1"/>
    </source>
</evidence>
<dbReference type="Pfam" id="PF01315">
    <property type="entry name" value="Ald_Xan_dh_C"/>
    <property type="match status" value="1"/>
</dbReference>
<name>A0A285GHC1_9FIRM</name>